<accession>A0ABR1JAM2</accession>
<dbReference type="PANTHER" id="PTHR24148">
    <property type="entry name" value="ANKYRIN REPEAT DOMAIN-CONTAINING PROTEIN 39 HOMOLOG-RELATED"/>
    <property type="match status" value="1"/>
</dbReference>
<protein>
    <recommendedName>
        <fullName evidence="1">Heterokaryon incompatibility domain-containing protein</fullName>
    </recommendedName>
</protein>
<dbReference type="InterPro" id="IPR052895">
    <property type="entry name" value="HetReg/Transcr_Mod"/>
</dbReference>
<reference evidence="2 3" key="1">
    <citation type="submission" date="2024-01" db="EMBL/GenBank/DDBJ databases">
        <title>A draft genome for the cacao thread blight pathogen Marasmiellus scandens.</title>
        <authorList>
            <person name="Baruah I.K."/>
            <person name="Leung J."/>
            <person name="Bukari Y."/>
            <person name="Amoako-Attah I."/>
            <person name="Meinhardt L.W."/>
            <person name="Bailey B.A."/>
            <person name="Cohen S.P."/>
        </authorList>
    </citation>
    <scope>NUCLEOTIDE SEQUENCE [LARGE SCALE GENOMIC DNA]</scope>
    <source>
        <strain evidence="2 3">GH-19</strain>
    </source>
</reference>
<sequence length="598" mass="68333">MSTSQAPYPSRLNPALREIRLLHLHPGPPESPIRCHLTTASLLSSPTYEALSYVWGDPSNPPTIILHGSPFPVTRNLYTALRYLRRESQERILWIDALVINQADVEERNSQVSMMDAVYSSASAVSIWLGEEEEGSDDAFDVLLEIAEGRLVDAERQIETLKFFFRIVERPWFTRMWIMQELALARVDPQVGCGYKWLSWNRLMETWRTLRQTGFTHEYIGLPERRWKKRAKDEEHEDVVVMKLKFDTLDDMRQAVYKQGGEILNKLILISKSSLATEPRDRIYALLGMMKEEDREAIAVDYRKPVPVVYAEAMAHIFEKGQGPFFLSGMFLQGIPSPPGWPSWVPDFAAQCATSRYNSKQISGDWFHPRHGDGVSGPGADADNGRVLDDMKTLKVEGMFVDVVDEVLLFEQTIDGCLQQLPQVEFLADQAKSRVPRDLTLRDYFSKFKCKESLWQTLVMNRRQGYAKPEIAPQSFENMYEFIRGRCELPPEFEREGSECAEDYVQEYKSNLSNILPKCVFFTTESGFVGLGMPGIQKGDHVTIWFGAPVPFIIRPITSKEGFYNLIGVAYVAGIMDGEMVDEIYCEDLTDAQTFFIL</sequence>
<name>A0ABR1JAM2_9AGAR</name>
<keyword evidence="3" id="KW-1185">Reference proteome</keyword>
<dbReference type="Pfam" id="PF26639">
    <property type="entry name" value="Het-6_barrel"/>
    <property type="match status" value="1"/>
</dbReference>
<evidence type="ECO:0000313" key="2">
    <source>
        <dbReference type="EMBL" id="KAK7455198.1"/>
    </source>
</evidence>
<organism evidence="2 3">
    <name type="scientific">Marasmiellus scandens</name>
    <dbReference type="NCBI Taxonomy" id="2682957"/>
    <lineage>
        <taxon>Eukaryota</taxon>
        <taxon>Fungi</taxon>
        <taxon>Dikarya</taxon>
        <taxon>Basidiomycota</taxon>
        <taxon>Agaricomycotina</taxon>
        <taxon>Agaricomycetes</taxon>
        <taxon>Agaricomycetidae</taxon>
        <taxon>Agaricales</taxon>
        <taxon>Marasmiineae</taxon>
        <taxon>Omphalotaceae</taxon>
        <taxon>Marasmiellus</taxon>
    </lineage>
</organism>
<feature type="domain" description="Heterokaryon incompatibility" evidence="1">
    <location>
        <begin position="48"/>
        <end position="181"/>
    </location>
</feature>
<evidence type="ECO:0000259" key="1">
    <source>
        <dbReference type="Pfam" id="PF06985"/>
    </source>
</evidence>
<dbReference type="PANTHER" id="PTHR24148:SF73">
    <property type="entry name" value="HET DOMAIN PROTEIN (AFU_ORTHOLOGUE AFUA_8G01020)"/>
    <property type="match status" value="1"/>
</dbReference>
<comment type="caution">
    <text evidence="2">The sequence shown here is derived from an EMBL/GenBank/DDBJ whole genome shotgun (WGS) entry which is preliminary data.</text>
</comment>
<dbReference type="InterPro" id="IPR010730">
    <property type="entry name" value="HET"/>
</dbReference>
<evidence type="ECO:0000313" key="3">
    <source>
        <dbReference type="Proteomes" id="UP001498398"/>
    </source>
</evidence>
<dbReference type="EMBL" id="JBANRG010000023">
    <property type="protein sequence ID" value="KAK7455198.1"/>
    <property type="molecule type" value="Genomic_DNA"/>
</dbReference>
<dbReference type="Pfam" id="PF06985">
    <property type="entry name" value="HET"/>
    <property type="match status" value="1"/>
</dbReference>
<dbReference type="Proteomes" id="UP001498398">
    <property type="component" value="Unassembled WGS sequence"/>
</dbReference>
<gene>
    <name evidence="2" type="ORF">VKT23_011072</name>
</gene>
<proteinExistence type="predicted"/>